<feature type="transmembrane region" description="Helical" evidence="5">
    <location>
        <begin position="129"/>
        <end position="148"/>
    </location>
</feature>
<evidence type="ECO:0000313" key="7">
    <source>
        <dbReference type="EMBL" id="KAK9824800.1"/>
    </source>
</evidence>
<comment type="caution">
    <text evidence="7">The sequence shown here is derived from an EMBL/GenBank/DDBJ whole genome shotgun (WGS) entry which is preliminary data.</text>
</comment>
<dbReference type="GO" id="GO:0090471">
    <property type="term" value="F:9,15,9'-tri-cis-zeta-carotene isomerase activity"/>
    <property type="evidence" value="ECO:0007669"/>
    <property type="project" value="TreeGrafter"/>
</dbReference>
<evidence type="ECO:0000256" key="3">
    <source>
        <dbReference type="ARBA" id="ARBA00022989"/>
    </source>
</evidence>
<keyword evidence="2 5" id="KW-0812">Transmembrane</keyword>
<dbReference type="AlphaFoldDB" id="A0AAW1QTE4"/>
<dbReference type="GO" id="GO:0016120">
    <property type="term" value="P:carotene biosynthetic process"/>
    <property type="evidence" value="ECO:0007669"/>
    <property type="project" value="TreeGrafter"/>
</dbReference>
<evidence type="ECO:0000256" key="1">
    <source>
        <dbReference type="ARBA" id="ARBA00004141"/>
    </source>
</evidence>
<dbReference type="EMBL" id="JALJOS010000028">
    <property type="protein sequence ID" value="KAK9824800.1"/>
    <property type="molecule type" value="Genomic_DNA"/>
</dbReference>
<dbReference type="Gene3D" id="1.20.120.1630">
    <property type="match status" value="1"/>
</dbReference>
<name>A0AAW1QTE4_9CHLO</name>
<proteinExistence type="predicted"/>
<comment type="subcellular location">
    <subcellularLocation>
        <location evidence="1">Membrane</location>
        <topology evidence="1">Multi-pass membrane protein</topology>
    </subcellularLocation>
</comment>
<dbReference type="GO" id="GO:0016020">
    <property type="term" value="C:membrane"/>
    <property type="evidence" value="ECO:0007669"/>
    <property type="project" value="UniProtKB-SubCell"/>
</dbReference>
<dbReference type="PANTHER" id="PTHR35988:SF2">
    <property type="entry name" value="15-CIS-ZETA-CAROTENE ISOMERASE, CHLOROPLASTIC"/>
    <property type="match status" value="1"/>
</dbReference>
<reference evidence="7 8" key="1">
    <citation type="journal article" date="2024" name="Nat. Commun.">
        <title>Phylogenomics reveals the evolutionary origins of lichenization in chlorophyte algae.</title>
        <authorList>
            <person name="Puginier C."/>
            <person name="Libourel C."/>
            <person name="Otte J."/>
            <person name="Skaloud P."/>
            <person name="Haon M."/>
            <person name="Grisel S."/>
            <person name="Petersen M."/>
            <person name="Berrin J.G."/>
            <person name="Delaux P.M."/>
            <person name="Dal Grande F."/>
            <person name="Keller J."/>
        </authorList>
    </citation>
    <scope>NUCLEOTIDE SEQUENCE [LARGE SCALE GENOMIC DNA]</scope>
    <source>
        <strain evidence="7 8">SAG 2145</strain>
    </source>
</reference>
<feature type="domain" description="NnrU" evidence="6">
    <location>
        <begin position="131"/>
        <end position="349"/>
    </location>
</feature>
<dbReference type="Pfam" id="PF07298">
    <property type="entry name" value="NnrU"/>
    <property type="match status" value="1"/>
</dbReference>
<evidence type="ECO:0000256" key="5">
    <source>
        <dbReference type="SAM" id="Phobius"/>
    </source>
</evidence>
<dbReference type="InterPro" id="IPR009915">
    <property type="entry name" value="NnrU_dom"/>
</dbReference>
<keyword evidence="8" id="KW-1185">Reference proteome</keyword>
<dbReference type="GO" id="GO:0009507">
    <property type="term" value="C:chloroplast"/>
    <property type="evidence" value="ECO:0007669"/>
    <property type="project" value="TreeGrafter"/>
</dbReference>
<dbReference type="Proteomes" id="UP001438707">
    <property type="component" value="Unassembled WGS sequence"/>
</dbReference>
<evidence type="ECO:0000256" key="2">
    <source>
        <dbReference type="ARBA" id="ARBA00022692"/>
    </source>
</evidence>
<keyword evidence="3 5" id="KW-1133">Transmembrane helix</keyword>
<keyword evidence="4 5" id="KW-0472">Membrane</keyword>
<dbReference type="PANTHER" id="PTHR35988">
    <property type="entry name" value="15-CIS-ZETA-CAROTENE ISOMERASE, CHLOROPLASTIC"/>
    <property type="match status" value="1"/>
</dbReference>
<organism evidence="7 8">
    <name type="scientific">Apatococcus lobatus</name>
    <dbReference type="NCBI Taxonomy" id="904363"/>
    <lineage>
        <taxon>Eukaryota</taxon>
        <taxon>Viridiplantae</taxon>
        <taxon>Chlorophyta</taxon>
        <taxon>core chlorophytes</taxon>
        <taxon>Trebouxiophyceae</taxon>
        <taxon>Chlorellales</taxon>
        <taxon>Chlorellaceae</taxon>
        <taxon>Apatococcus</taxon>
    </lineage>
</organism>
<evidence type="ECO:0000313" key="8">
    <source>
        <dbReference type="Proteomes" id="UP001438707"/>
    </source>
</evidence>
<evidence type="ECO:0000256" key="4">
    <source>
        <dbReference type="ARBA" id="ARBA00023136"/>
    </source>
</evidence>
<feature type="transmembrane region" description="Helical" evidence="5">
    <location>
        <begin position="327"/>
        <end position="346"/>
    </location>
</feature>
<feature type="transmembrane region" description="Helical" evidence="5">
    <location>
        <begin position="160"/>
        <end position="182"/>
    </location>
</feature>
<feature type="transmembrane region" description="Helical" evidence="5">
    <location>
        <begin position="86"/>
        <end position="105"/>
    </location>
</feature>
<gene>
    <name evidence="7" type="ORF">WJX74_009709</name>
</gene>
<protein>
    <recommendedName>
        <fullName evidence="6">NnrU domain-containing protein</fullName>
    </recommendedName>
</protein>
<evidence type="ECO:0000259" key="6">
    <source>
        <dbReference type="Pfam" id="PF07298"/>
    </source>
</evidence>
<accession>A0AAW1QTE4</accession>
<sequence>MSTLQPTNHIRHSCSCRSKAQLPVRRLSLGLRTQPARARSSRRSYATRIQATEKPAVEPAENQGLRVVSVGEDAAFFDASKQSRGAWTFFTAELAIVLGILYVVWIDPNTGVASRALEASSHVTQSPELTLLGIYAAFALVHSGGASIRTSCERVIGARAYRVIFAALSLPLAMLAVVYWVNHRYDGEALWNLRRVPGVHEVTFLLNFISFYFLYPSTFNLLEVAAVDEPKVHLWETGIIRITRHPQMVGQGLWCLAHTLWIGSTFTAFTSALLMAHHVFGCWHGDRRQHARYGKAFEDVKGRTSVLPFQAIIQGRQQLPADYYKEFLRLPYLTITALIFATYWAHPLIQAGSSWLGW</sequence>